<evidence type="ECO:0000256" key="6">
    <source>
        <dbReference type="SAM" id="Phobius"/>
    </source>
</evidence>
<name>A0A1S2YS89_CICAR</name>
<keyword evidence="3 6" id="KW-0812">Transmembrane</keyword>
<dbReference type="PRINTS" id="PR00447">
    <property type="entry name" value="NATRESASSCMP"/>
</dbReference>
<organism evidence="7 8">
    <name type="scientific">Cicer arietinum</name>
    <name type="common">Chickpea</name>
    <name type="synonym">Garbanzo</name>
    <dbReference type="NCBI Taxonomy" id="3827"/>
    <lineage>
        <taxon>Eukaryota</taxon>
        <taxon>Viridiplantae</taxon>
        <taxon>Streptophyta</taxon>
        <taxon>Embryophyta</taxon>
        <taxon>Tracheophyta</taxon>
        <taxon>Spermatophyta</taxon>
        <taxon>Magnoliopsida</taxon>
        <taxon>eudicotyledons</taxon>
        <taxon>Gunneridae</taxon>
        <taxon>Pentapetalae</taxon>
        <taxon>rosids</taxon>
        <taxon>fabids</taxon>
        <taxon>Fabales</taxon>
        <taxon>Fabaceae</taxon>
        <taxon>Papilionoideae</taxon>
        <taxon>50 kb inversion clade</taxon>
        <taxon>NPAAA clade</taxon>
        <taxon>Hologalegina</taxon>
        <taxon>IRL clade</taxon>
        <taxon>Cicereae</taxon>
        <taxon>Cicer</taxon>
    </lineage>
</organism>
<dbReference type="NCBIfam" id="NF037982">
    <property type="entry name" value="Nramp_1"/>
    <property type="match status" value="1"/>
</dbReference>
<gene>
    <name evidence="8" type="primary">LOC101515280</name>
</gene>
<dbReference type="GO" id="GO:0015086">
    <property type="term" value="F:cadmium ion transmembrane transporter activity"/>
    <property type="evidence" value="ECO:0007669"/>
    <property type="project" value="TreeGrafter"/>
</dbReference>
<dbReference type="PaxDb" id="3827-XP_004509092.1"/>
<dbReference type="RefSeq" id="XP_004509092.1">
    <property type="nucleotide sequence ID" value="XM_004509035.3"/>
</dbReference>
<dbReference type="NCBIfam" id="TIGR01197">
    <property type="entry name" value="nramp"/>
    <property type="match status" value="1"/>
</dbReference>
<evidence type="ECO:0000313" key="8">
    <source>
        <dbReference type="RefSeq" id="XP_004509092.1"/>
    </source>
</evidence>
<keyword evidence="5 6" id="KW-0472">Membrane</keyword>
<dbReference type="GO" id="GO:2000379">
    <property type="term" value="P:positive regulation of reactive oxygen species metabolic process"/>
    <property type="evidence" value="ECO:0007669"/>
    <property type="project" value="TreeGrafter"/>
</dbReference>
<dbReference type="HAMAP" id="MF_00221">
    <property type="entry name" value="NRAMP"/>
    <property type="match status" value="1"/>
</dbReference>
<evidence type="ECO:0000256" key="5">
    <source>
        <dbReference type="ARBA" id="ARBA00023136"/>
    </source>
</evidence>
<feature type="transmembrane region" description="Helical" evidence="6">
    <location>
        <begin position="236"/>
        <end position="255"/>
    </location>
</feature>
<feature type="transmembrane region" description="Helical" evidence="6">
    <location>
        <begin position="189"/>
        <end position="210"/>
    </location>
</feature>
<dbReference type="GO" id="GO:0034755">
    <property type="term" value="P:iron ion transmembrane transport"/>
    <property type="evidence" value="ECO:0007669"/>
    <property type="project" value="TreeGrafter"/>
</dbReference>
<protein>
    <submittedName>
        <fullName evidence="8">Metal transporter Nramp3-like</fullName>
    </submittedName>
</protein>
<evidence type="ECO:0000256" key="2">
    <source>
        <dbReference type="ARBA" id="ARBA00009965"/>
    </source>
</evidence>
<dbReference type="OrthoDB" id="409173at2759"/>
<comment type="subcellular location">
    <subcellularLocation>
        <location evidence="1">Membrane</location>
        <topology evidence="1">Multi-pass membrane protein</topology>
    </subcellularLocation>
</comment>
<dbReference type="GO" id="GO:0042742">
    <property type="term" value="P:defense response to bacterium"/>
    <property type="evidence" value="ECO:0007669"/>
    <property type="project" value="TreeGrafter"/>
</dbReference>
<feature type="transmembrane region" description="Helical" evidence="6">
    <location>
        <begin position="276"/>
        <end position="299"/>
    </location>
</feature>
<reference evidence="8" key="2">
    <citation type="submission" date="2025-08" db="UniProtKB">
        <authorList>
            <consortium name="RefSeq"/>
        </authorList>
    </citation>
    <scope>IDENTIFICATION</scope>
    <source>
        <tissue evidence="8">Etiolated seedlings</tissue>
    </source>
</reference>
<feature type="transmembrane region" description="Helical" evidence="6">
    <location>
        <begin position="468"/>
        <end position="490"/>
    </location>
</feature>
<dbReference type="InterPro" id="IPR001046">
    <property type="entry name" value="NRAMP_fam"/>
</dbReference>
<dbReference type="GeneID" id="101515280"/>
<feature type="transmembrane region" description="Helical" evidence="6">
    <location>
        <begin position="332"/>
        <end position="357"/>
    </location>
</feature>
<evidence type="ECO:0000313" key="7">
    <source>
        <dbReference type="Proteomes" id="UP000087171"/>
    </source>
</evidence>
<reference evidence="7" key="1">
    <citation type="journal article" date="2013" name="Nat. Biotechnol.">
        <title>Draft genome sequence of chickpea (Cicer arietinum) provides a resource for trait improvement.</title>
        <authorList>
            <person name="Varshney R.K."/>
            <person name="Song C."/>
            <person name="Saxena R.K."/>
            <person name="Azam S."/>
            <person name="Yu S."/>
            <person name="Sharpe A.G."/>
            <person name="Cannon S."/>
            <person name="Baek J."/>
            <person name="Rosen B.D."/>
            <person name="Tar'an B."/>
            <person name="Millan T."/>
            <person name="Zhang X."/>
            <person name="Ramsay L.D."/>
            <person name="Iwata A."/>
            <person name="Wang Y."/>
            <person name="Nelson W."/>
            <person name="Farmer A.D."/>
            <person name="Gaur P.M."/>
            <person name="Soderlund C."/>
            <person name="Penmetsa R.V."/>
            <person name="Xu C."/>
            <person name="Bharti A.K."/>
            <person name="He W."/>
            <person name="Winter P."/>
            <person name="Zhao S."/>
            <person name="Hane J.K."/>
            <person name="Carrasquilla-Garcia N."/>
            <person name="Condie J.A."/>
            <person name="Upadhyaya H.D."/>
            <person name="Luo M.C."/>
            <person name="Thudi M."/>
            <person name="Gowda C.L."/>
            <person name="Singh N.P."/>
            <person name="Lichtenzveig J."/>
            <person name="Gali K.K."/>
            <person name="Rubio J."/>
            <person name="Nadarajan N."/>
            <person name="Dolezel J."/>
            <person name="Bansal K.C."/>
            <person name="Xu X."/>
            <person name="Edwards D."/>
            <person name="Zhang G."/>
            <person name="Kahl G."/>
            <person name="Gil J."/>
            <person name="Singh K.B."/>
            <person name="Datta S.K."/>
            <person name="Jackson S.A."/>
            <person name="Wang J."/>
            <person name="Cook D.R."/>
        </authorList>
    </citation>
    <scope>NUCLEOTIDE SEQUENCE [LARGE SCALE GENOMIC DNA]</scope>
    <source>
        <strain evidence="7">cv. CDC Frontier</strain>
    </source>
</reference>
<feature type="transmembrane region" description="Helical" evidence="6">
    <location>
        <begin position="402"/>
        <end position="424"/>
    </location>
</feature>
<dbReference type="Proteomes" id="UP000087171">
    <property type="component" value="Chromosome Ca7"/>
</dbReference>
<dbReference type="KEGG" id="cam:101515280"/>
<dbReference type="GO" id="GO:0005384">
    <property type="term" value="F:manganese ion transmembrane transporter activity"/>
    <property type="evidence" value="ECO:0007669"/>
    <property type="project" value="TreeGrafter"/>
</dbReference>
<dbReference type="Pfam" id="PF01566">
    <property type="entry name" value="Nramp"/>
    <property type="match status" value="1"/>
</dbReference>
<feature type="transmembrane region" description="Helical" evidence="6">
    <location>
        <begin position="88"/>
        <end position="110"/>
    </location>
</feature>
<feature type="transmembrane region" description="Helical" evidence="6">
    <location>
        <begin position="436"/>
        <end position="456"/>
    </location>
</feature>
<evidence type="ECO:0000256" key="3">
    <source>
        <dbReference type="ARBA" id="ARBA00022692"/>
    </source>
</evidence>
<evidence type="ECO:0000256" key="4">
    <source>
        <dbReference type="ARBA" id="ARBA00022989"/>
    </source>
</evidence>
<feature type="transmembrane region" description="Helical" evidence="6">
    <location>
        <begin position="161"/>
        <end position="182"/>
    </location>
</feature>
<keyword evidence="4 6" id="KW-1133">Transmembrane helix</keyword>
<comment type="similarity">
    <text evidence="2">Belongs to the NRAMP (TC 2.A.55) family.</text>
</comment>
<dbReference type="eggNOG" id="KOG1291">
    <property type="taxonomic scope" value="Eukaryota"/>
</dbReference>
<keyword evidence="7" id="KW-1185">Reference proteome</keyword>
<sequence>MSPNRREHEQPLLLQQEKSQETAYDSSEKIVVVGIDESTNWDTEVPPFSWKKLWLFTGPGFLMSIAFLDPGNLEGDLQAGAFAGYSLLWLLMWATAMGLLIQLLSARLGVATGKHLAELCREEYPKWARMVLWVMAELALIGSDIQEVIGSAIAIRILSNGILPIWSGVIITALDCFIFLFLENYGVRSLEAFFAVLIGVMALAFAWMFGEAKPSGKELLVGILVPKLSSRTIQQAVGVVGCLIMPHNVFLHSALVQSRQVDHSNKGRVQEAINYYSIESTLALIVSFGINILVTAVFAKGFYGSEIADSIGLVNAGQYLQETYGGGLLPILYIWGIGLLAAGQSSTITGTYAGQFIMEGFLNLRLKKWLRALITRSFAIIPTMIVALMFDATEGSLDVLNEWLNVLQSVQIPFALIPLLCLVSQERIMGTFKIGTVLKTISWFVTALVTVINGYLLLEFFTSEVNGVVVGAVVCALTAAYVAFIIYLIWGATSFLPRQSGPKAILHSDS</sequence>
<dbReference type="AlphaFoldDB" id="A0A1S2YS89"/>
<dbReference type="GO" id="GO:0005774">
    <property type="term" value="C:vacuolar membrane"/>
    <property type="evidence" value="ECO:0007669"/>
    <property type="project" value="TreeGrafter"/>
</dbReference>
<evidence type="ECO:0000256" key="1">
    <source>
        <dbReference type="ARBA" id="ARBA00004141"/>
    </source>
</evidence>
<feature type="transmembrane region" description="Helical" evidence="6">
    <location>
        <begin position="369"/>
        <end position="390"/>
    </location>
</feature>
<dbReference type="PANTHER" id="PTHR11706">
    <property type="entry name" value="SOLUTE CARRIER PROTEIN FAMILY 11 MEMBER"/>
    <property type="match status" value="1"/>
</dbReference>
<proteinExistence type="inferred from homology"/>
<dbReference type="PANTHER" id="PTHR11706:SF109">
    <property type="entry name" value="METAL TRANSPORTER NRAMP3"/>
    <property type="match status" value="1"/>
</dbReference>
<accession>A0A1S2YS89</accession>